<gene>
    <name evidence="3" type="ORF">ABC977_01610</name>
</gene>
<dbReference type="GO" id="GO:0008168">
    <property type="term" value="F:methyltransferase activity"/>
    <property type="evidence" value="ECO:0007669"/>
    <property type="project" value="UniProtKB-KW"/>
</dbReference>
<dbReference type="SUPFAM" id="SSF53335">
    <property type="entry name" value="S-adenosyl-L-methionine-dependent methyltransferases"/>
    <property type="match status" value="1"/>
</dbReference>
<dbReference type="GO" id="GO:0032259">
    <property type="term" value="P:methylation"/>
    <property type="evidence" value="ECO:0007669"/>
    <property type="project" value="UniProtKB-KW"/>
</dbReference>
<accession>A0ABV4B9Z1</accession>
<sequence length="390" mass="42109">MPDARHWCDDPVAEAHSRELAERIRAEAEAAGGSLPFDRFMELALYAPGLGYYMAGARKLGADGDFVTAPELSPLFGRCLARQCQEALAAVGGGDILEVGAGQGTLAAQVLGQLDRDGPLPRRYRILELSPELADRQRTRLRAAVPHLMPRIDWVTGFPEGLRGVVVANEVLDAMPVHRFEILADGSVGEVMVTPTPDGLGWQESVVPARSPGLAAAVAEIQADGWARSAGVCGEVNLRLAPWLASLSAALDRALILLIDYGYPRSELYHPERRAGTLMCHHRHQAHGDPYRAIGLQDITAHVDFTAVARAAARAELALAGYSTQTHFLLGCGLDRLLAEAPEDPLALAQGAKQLVLPTAMGERFQVMGLTKGLEYPWRGFALRDLRGRL</sequence>
<evidence type="ECO:0000256" key="2">
    <source>
        <dbReference type="ARBA" id="ARBA00022679"/>
    </source>
</evidence>
<dbReference type="EC" id="2.1.1.-" evidence="3"/>
<evidence type="ECO:0000313" key="4">
    <source>
        <dbReference type="Proteomes" id="UP001564408"/>
    </source>
</evidence>
<dbReference type="PANTHER" id="PTHR12049:SF7">
    <property type="entry name" value="PROTEIN ARGININE METHYLTRANSFERASE NDUFAF7, MITOCHONDRIAL"/>
    <property type="match status" value="1"/>
</dbReference>
<keyword evidence="4" id="KW-1185">Reference proteome</keyword>
<protein>
    <submittedName>
        <fullName evidence="3">SAM-dependent methyltransferase</fullName>
        <ecNumber evidence="3">2.1.1.-</ecNumber>
    </submittedName>
</protein>
<dbReference type="InterPro" id="IPR003788">
    <property type="entry name" value="NDUFAF7"/>
</dbReference>
<dbReference type="RefSeq" id="WP_369665487.1">
    <property type="nucleotide sequence ID" value="NZ_JBDKXB010000002.1"/>
</dbReference>
<evidence type="ECO:0000256" key="1">
    <source>
        <dbReference type="ARBA" id="ARBA00022603"/>
    </source>
</evidence>
<dbReference type="InterPro" id="IPR038375">
    <property type="entry name" value="NDUFAF7_sf"/>
</dbReference>
<name>A0ABV4B9Z1_9GAMM</name>
<dbReference type="Gene3D" id="3.40.50.12710">
    <property type="match status" value="1"/>
</dbReference>
<proteinExistence type="predicted"/>
<evidence type="ECO:0000313" key="3">
    <source>
        <dbReference type="EMBL" id="MEY6431101.1"/>
    </source>
</evidence>
<keyword evidence="1 3" id="KW-0489">Methyltransferase</keyword>
<comment type="caution">
    <text evidence="3">The sequence shown here is derived from an EMBL/GenBank/DDBJ whole genome shotgun (WGS) entry which is preliminary data.</text>
</comment>
<keyword evidence="2 3" id="KW-0808">Transferase</keyword>
<dbReference type="PANTHER" id="PTHR12049">
    <property type="entry name" value="PROTEIN ARGININE METHYLTRANSFERASE NDUFAF7, MITOCHONDRIAL"/>
    <property type="match status" value="1"/>
</dbReference>
<dbReference type="InterPro" id="IPR029063">
    <property type="entry name" value="SAM-dependent_MTases_sf"/>
</dbReference>
<dbReference type="Pfam" id="PF02636">
    <property type="entry name" value="Methyltransf_28"/>
    <property type="match status" value="1"/>
</dbReference>
<dbReference type="EMBL" id="JBDKXB010000002">
    <property type="protein sequence ID" value="MEY6431101.1"/>
    <property type="molecule type" value="Genomic_DNA"/>
</dbReference>
<reference evidence="3 4" key="1">
    <citation type="submission" date="2024-05" db="EMBL/GenBank/DDBJ databases">
        <title>Genome Sequence and Characterization of the New Strain Purple Sulfur Bacterium of Genus Thioalkalicoccus.</title>
        <authorList>
            <person name="Bryantseva I.A."/>
            <person name="Kyndt J.A."/>
            <person name="Imhoff J.F."/>
        </authorList>
    </citation>
    <scope>NUCLEOTIDE SEQUENCE [LARGE SCALE GENOMIC DNA]</scope>
    <source>
        <strain evidence="3 4">Um2</strain>
    </source>
</reference>
<organism evidence="3 4">
    <name type="scientific">Thioalkalicoccus limnaeus</name>
    <dbReference type="NCBI Taxonomy" id="120681"/>
    <lineage>
        <taxon>Bacteria</taxon>
        <taxon>Pseudomonadati</taxon>
        <taxon>Pseudomonadota</taxon>
        <taxon>Gammaproteobacteria</taxon>
        <taxon>Chromatiales</taxon>
        <taxon>Chromatiaceae</taxon>
        <taxon>Thioalkalicoccus</taxon>
    </lineage>
</organism>
<dbReference type="Proteomes" id="UP001564408">
    <property type="component" value="Unassembled WGS sequence"/>
</dbReference>